<comment type="caution">
    <text evidence="2">The sequence shown here is derived from an EMBL/GenBank/DDBJ whole genome shotgun (WGS) entry which is preliminary data.</text>
</comment>
<dbReference type="Proteomes" id="UP000886998">
    <property type="component" value="Unassembled WGS sequence"/>
</dbReference>
<sequence>MTDLASSDSLFCFPFTTSEKVGFGCVLLSLRAAARSCQTFFVGLFFAGFSVYWILGASREVCRVRATSQFAHLAGASADLVHSEMRWPPEHFKHFGALAQNRE</sequence>
<proteinExistence type="predicted"/>
<accession>A0A8X7C3F8</accession>
<evidence type="ECO:0000256" key="1">
    <source>
        <dbReference type="SAM" id="Phobius"/>
    </source>
</evidence>
<organism evidence="2 3">
    <name type="scientific">Trichonephila inaurata madagascariensis</name>
    <dbReference type="NCBI Taxonomy" id="2747483"/>
    <lineage>
        <taxon>Eukaryota</taxon>
        <taxon>Metazoa</taxon>
        <taxon>Ecdysozoa</taxon>
        <taxon>Arthropoda</taxon>
        <taxon>Chelicerata</taxon>
        <taxon>Arachnida</taxon>
        <taxon>Araneae</taxon>
        <taxon>Araneomorphae</taxon>
        <taxon>Entelegynae</taxon>
        <taxon>Araneoidea</taxon>
        <taxon>Nephilidae</taxon>
        <taxon>Trichonephila</taxon>
        <taxon>Trichonephila inaurata</taxon>
    </lineage>
</organism>
<name>A0A8X7C3F8_9ARAC</name>
<protein>
    <recommendedName>
        <fullName evidence="4">Transmembrane protein</fullName>
    </recommendedName>
</protein>
<keyword evidence="1" id="KW-0472">Membrane</keyword>
<gene>
    <name evidence="2" type="ORF">TNIN_73191</name>
</gene>
<dbReference type="AlphaFoldDB" id="A0A8X7C3F8"/>
<evidence type="ECO:0000313" key="3">
    <source>
        <dbReference type="Proteomes" id="UP000886998"/>
    </source>
</evidence>
<dbReference type="EMBL" id="BMAV01009681">
    <property type="protein sequence ID" value="GFY54090.1"/>
    <property type="molecule type" value="Genomic_DNA"/>
</dbReference>
<keyword evidence="1" id="KW-1133">Transmembrane helix</keyword>
<keyword evidence="3" id="KW-1185">Reference proteome</keyword>
<reference evidence="2" key="1">
    <citation type="submission" date="2020-08" db="EMBL/GenBank/DDBJ databases">
        <title>Multicomponent nature underlies the extraordinary mechanical properties of spider dragline silk.</title>
        <authorList>
            <person name="Kono N."/>
            <person name="Nakamura H."/>
            <person name="Mori M."/>
            <person name="Yoshida Y."/>
            <person name="Ohtoshi R."/>
            <person name="Malay A.D."/>
            <person name="Moran D.A.P."/>
            <person name="Tomita M."/>
            <person name="Numata K."/>
            <person name="Arakawa K."/>
        </authorList>
    </citation>
    <scope>NUCLEOTIDE SEQUENCE</scope>
</reference>
<evidence type="ECO:0000313" key="2">
    <source>
        <dbReference type="EMBL" id="GFY54090.1"/>
    </source>
</evidence>
<feature type="transmembrane region" description="Helical" evidence="1">
    <location>
        <begin position="38"/>
        <end position="55"/>
    </location>
</feature>
<evidence type="ECO:0008006" key="4">
    <source>
        <dbReference type="Google" id="ProtNLM"/>
    </source>
</evidence>
<keyword evidence="1" id="KW-0812">Transmembrane</keyword>